<organism evidence="2 3">
    <name type="scientific">Lepidopterella palustris CBS 459.81</name>
    <dbReference type="NCBI Taxonomy" id="1314670"/>
    <lineage>
        <taxon>Eukaryota</taxon>
        <taxon>Fungi</taxon>
        <taxon>Dikarya</taxon>
        <taxon>Ascomycota</taxon>
        <taxon>Pezizomycotina</taxon>
        <taxon>Dothideomycetes</taxon>
        <taxon>Pleosporomycetidae</taxon>
        <taxon>Mytilinidiales</taxon>
        <taxon>Argynnaceae</taxon>
        <taxon>Lepidopterella</taxon>
    </lineage>
</organism>
<dbReference type="CDD" id="cd03443">
    <property type="entry name" value="PaaI_thioesterase"/>
    <property type="match status" value="1"/>
</dbReference>
<dbReference type="InterPro" id="IPR029069">
    <property type="entry name" value="HotDog_dom_sf"/>
</dbReference>
<evidence type="ECO:0000313" key="3">
    <source>
        <dbReference type="Proteomes" id="UP000250266"/>
    </source>
</evidence>
<sequence length="189" mass="20728">MTSFSDSKALSYFESIPWCATYLQNPSYIYLKHLPPRIPATTSTSHNLLLKTFNTPSTIPAVLSLYKKPPKGEHITETLAFIALGPDINGHADTAHGGIVATILDECAGLIQRLSAPIEGQESRPVFTAGLDVRFLRPVRTPQVILVRSKMLGAEGRKKRVSVSMEDEWGVPLAEAGVVFVRSRSDVRL</sequence>
<protein>
    <recommendedName>
        <fullName evidence="1">Thioesterase domain-containing protein</fullName>
    </recommendedName>
</protein>
<dbReference type="EMBL" id="KV744900">
    <property type="protein sequence ID" value="OCK82047.1"/>
    <property type="molecule type" value="Genomic_DNA"/>
</dbReference>
<gene>
    <name evidence="2" type="ORF">K432DRAFT_349764</name>
</gene>
<keyword evidence="3" id="KW-1185">Reference proteome</keyword>
<dbReference type="OrthoDB" id="506431at2759"/>
<name>A0A8E2EDN2_9PEZI</name>
<reference evidence="2 3" key="1">
    <citation type="journal article" date="2016" name="Nat. Commun.">
        <title>Ectomycorrhizal ecology is imprinted in the genome of the dominant symbiotic fungus Cenococcum geophilum.</title>
        <authorList>
            <consortium name="DOE Joint Genome Institute"/>
            <person name="Peter M."/>
            <person name="Kohler A."/>
            <person name="Ohm R.A."/>
            <person name="Kuo A."/>
            <person name="Krutzmann J."/>
            <person name="Morin E."/>
            <person name="Arend M."/>
            <person name="Barry K.W."/>
            <person name="Binder M."/>
            <person name="Choi C."/>
            <person name="Clum A."/>
            <person name="Copeland A."/>
            <person name="Grisel N."/>
            <person name="Haridas S."/>
            <person name="Kipfer T."/>
            <person name="LaButti K."/>
            <person name="Lindquist E."/>
            <person name="Lipzen A."/>
            <person name="Maire R."/>
            <person name="Meier B."/>
            <person name="Mihaltcheva S."/>
            <person name="Molinier V."/>
            <person name="Murat C."/>
            <person name="Poggeler S."/>
            <person name="Quandt C.A."/>
            <person name="Sperisen C."/>
            <person name="Tritt A."/>
            <person name="Tisserant E."/>
            <person name="Crous P.W."/>
            <person name="Henrissat B."/>
            <person name="Nehls U."/>
            <person name="Egli S."/>
            <person name="Spatafora J.W."/>
            <person name="Grigoriev I.V."/>
            <person name="Martin F.M."/>
        </authorList>
    </citation>
    <scope>NUCLEOTIDE SEQUENCE [LARGE SCALE GENOMIC DNA]</scope>
    <source>
        <strain evidence="2 3">CBS 459.81</strain>
    </source>
</reference>
<accession>A0A8E2EDN2</accession>
<dbReference type="PANTHER" id="PTHR47260:SF1">
    <property type="entry name" value="UPF0644 PROTEIN PB2B4.06"/>
    <property type="match status" value="1"/>
</dbReference>
<dbReference type="InterPro" id="IPR006683">
    <property type="entry name" value="Thioestr_dom"/>
</dbReference>
<dbReference type="Gene3D" id="3.10.129.10">
    <property type="entry name" value="Hotdog Thioesterase"/>
    <property type="match status" value="1"/>
</dbReference>
<proteinExistence type="predicted"/>
<dbReference type="SUPFAM" id="SSF54637">
    <property type="entry name" value="Thioesterase/thiol ester dehydrase-isomerase"/>
    <property type="match status" value="1"/>
</dbReference>
<dbReference type="Pfam" id="PF03061">
    <property type="entry name" value="4HBT"/>
    <property type="match status" value="1"/>
</dbReference>
<dbReference type="InterPro" id="IPR052061">
    <property type="entry name" value="PTE-AB_protein"/>
</dbReference>
<evidence type="ECO:0000313" key="2">
    <source>
        <dbReference type="EMBL" id="OCK82047.1"/>
    </source>
</evidence>
<dbReference type="Proteomes" id="UP000250266">
    <property type="component" value="Unassembled WGS sequence"/>
</dbReference>
<dbReference type="AlphaFoldDB" id="A0A8E2EDN2"/>
<feature type="domain" description="Thioesterase" evidence="1">
    <location>
        <begin position="94"/>
        <end position="168"/>
    </location>
</feature>
<evidence type="ECO:0000259" key="1">
    <source>
        <dbReference type="Pfam" id="PF03061"/>
    </source>
</evidence>
<dbReference type="PANTHER" id="PTHR47260">
    <property type="entry name" value="UPF0644 PROTEIN PB2B4.06"/>
    <property type="match status" value="1"/>
</dbReference>